<evidence type="ECO:0000313" key="11">
    <source>
        <dbReference type="EMBL" id="KAL2542009.1"/>
    </source>
</evidence>
<reference evidence="12" key="1">
    <citation type="submission" date="2024-07" db="EMBL/GenBank/DDBJ databases">
        <title>Two chromosome-level genome assemblies of Korean endemic species Abeliophyllum distichum and Forsythia ovata (Oleaceae).</title>
        <authorList>
            <person name="Jang H."/>
        </authorList>
    </citation>
    <scope>NUCLEOTIDE SEQUENCE [LARGE SCALE GENOMIC DNA]</scope>
</reference>
<evidence type="ECO:0000256" key="2">
    <source>
        <dbReference type="ARBA" id="ARBA00023015"/>
    </source>
</evidence>
<evidence type="ECO:0000256" key="4">
    <source>
        <dbReference type="ARBA" id="ARBA00023163"/>
    </source>
</evidence>
<comment type="subcellular location">
    <subcellularLocation>
        <location evidence="1">Nucleus</location>
    </subcellularLocation>
</comment>
<dbReference type="Pfam" id="PF01486">
    <property type="entry name" value="K-box"/>
    <property type="match status" value="1"/>
</dbReference>
<evidence type="ECO:0000256" key="1">
    <source>
        <dbReference type="ARBA" id="ARBA00004123"/>
    </source>
</evidence>
<keyword evidence="7" id="KW-0175">Coiled coil</keyword>
<dbReference type="FunFam" id="3.40.1810.10:FF:000003">
    <property type="entry name" value="MADS-box transcription factor MADS-MC"/>
    <property type="match status" value="1"/>
</dbReference>
<dbReference type="SUPFAM" id="SSF55455">
    <property type="entry name" value="SRF-like"/>
    <property type="match status" value="1"/>
</dbReference>
<comment type="caution">
    <text evidence="11">The sequence shown here is derived from an EMBL/GenBank/DDBJ whole genome shotgun (WGS) entry which is preliminary data.</text>
</comment>
<dbReference type="EMBL" id="JBFOLK010000001">
    <property type="protein sequence ID" value="KAL2542009.1"/>
    <property type="molecule type" value="Genomic_DNA"/>
</dbReference>
<keyword evidence="3" id="KW-0238">DNA-binding</keyword>
<dbReference type="GO" id="GO:0003677">
    <property type="term" value="F:DNA binding"/>
    <property type="evidence" value="ECO:0007669"/>
    <property type="project" value="UniProtKB-KW"/>
</dbReference>
<feature type="coiled-coil region" evidence="7">
    <location>
        <begin position="84"/>
        <end position="118"/>
    </location>
</feature>
<feature type="transmembrane region" description="Helical" evidence="8">
    <location>
        <begin position="188"/>
        <end position="210"/>
    </location>
</feature>
<keyword evidence="12" id="KW-1185">Reference proteome</keyword>
<dbReference type="InterPro" id="IPR050142">
    <property type="entry name" value="MADS-box/MEF2_TF"/>
</dbReference>
<dbReference type="SMART" id="SM00432">
    <property type="entry name" value="MADS"/>
    <property type="match status" value="1"/>
</dbReference>
<evidence type="ECO:0000259" key="10">
    <source>
        <dbReference type="PROSITE" id="PS51297"/>
    </source>
</evidence>
<name>A0ABD1VX72_9LAMI</name>
<dbReference type="InterPro" id="IPR033896">
    <property type="entry name" value="MEF2-like_N"/>
</dbReference>
<dbReference type="AlphaFoldDB" id="A0ABD1VX72"/>
<evidence type="ECO:0000256" key="6">
    <source>
        <dbReference type="ARBA" id="ARBA00037260"/>
    </source>
</evidence>
<comment type="function">
    <text evidence="6">Probable transcription factor.</text>
</comment>
<evidence type="ECO:0000256" key="7">
    <source>
        <dbReference type="SAM" id="Coils"/>
    </source>
</evidence>
<protein>
    <submittedName>
        <fullName evidence="11">MADS-box protein SOC1</fullName>
    </submittedName>
</protein>
<dbReference type="Gene3D" id="3.40.1810.10">
    <property type="entry name" value="Transcription factor, MADS-box"/>
    <property type="match status" value="1"/>
</dbReference>
<feature type="domain" description="K-box" evidence="10">
    <location>
        <begin position="98"/>
        <end position="188"/>
    </location>
</feature>
<keyword evidence="4" id="KW-0804">Transcription</keyword>
<dbReference type="PRINTS" id="PR00404">
    <property type="entry name" value="MADSDOMAIN"/>
</dbReference>
<keyword evidence="2" id="KW-0805">Transcription regulation</keyword>
<dbReference type="Proteomes" id="UP001604336">
    <property type="component" value="Unassembled WGS sequence"/>
</dbReference>
<dbReference type="PROSITE" id="PS00350">
    <property type="entry name" value="MADS_BOX_1"/>
    <property type="match status" value="1"/>
</dbReference>
<keyword evidence="5" id="KW-0539">Nucleus</keyword>
<dbReference type="PROSITE" id="PS50066">
    <property type="entry name" value="MADS_BOX_2"/>
    <property type="match status" value="1"/>
</dbReference>
<dbReference type="GO" id="GO:0005634">
    <property type="term" value="C:nucleus"/>
    <property type="evidence" value="ECO:0007669"/>
    <property type="project" value="UniProtKB-SubCell"/>
</dbReference>
<accession>A0ABD1VX72</accession>
<keyword evidence="8" id="KW-0472">Membrane</keyword>
<dbReference type="InterPro" id="IPR036879">
    <property type="entry name" value="TF_MADSbox_sf"/>
</dbReference>
<evidence type="ECO:0000256" key="5">
    <source>
        <dbReference type="ARBA" id="ARBA00023242"/>
    </source>
</evidence>
<organism evidence="11 12">
    <name type="scientific">Abeliophyllum distichum</name>
    <dbReference type="NCBI Taxonomy" id="126358"/>
    <lineage>
        <taxon>Eukaryota</taxon>
        <taxon>Viridiplantae</taxon>
        <taxon>Streptophyta</taxon>
        <taxon>Embryophyta</taxon>
        <taxon>Tracheophyta</taxon>
        <taxon>Spermatophyta</taxon>
        <taxon>Magnoliopsida</taxon>
        <taxon>eudicotyledons</taxon>
        <taxon>Gunneridae</taxon>
        <taxon>Pentapetalae</taxon>
        <taxon>asterids</taxon>
        <taxon>lamiids</taxon>
        <taxon>Lamiales</taxon>
        <taxon>Oleaceae</taxon>
        <taxon>Forsythieae</taxon>
        <taxon>Abeliophyllum</taxon>
    </lineage>
</organism>
<gene>
    <name evidence="11" type="ORF">Adt_02987</name>
</gene>
<evidence type="ECO:0000256" key="3">
    <source>
        <dbReference type="ARBA" id="ARBA00023125"/>
    </source>
</evidence>
<feature type="domain" description="MADS-box" evidence="9">
    <location>
        <begin position="12"/>
        <end position="72"/>
    </location>
</feature>
<keyword evidence="8" id="KW-1133">Transmembrane helix</keyword>
<proteinExistence type="predicted"/>
<dbReference type="CDD" id="cd00265">
    <property type="entry name" value="MADS_MEF2_like"/>
    <property type="match status" value="1"/>
</dbReference>
<dbReference type="InterPro" id="IPR002487">
    <property type="entry name" value="TF_Kbox"/>
</dbReference>
<dbReference type="Pfam" id="PF00319">
    <property type="entry name" value="SRF-TF"/>
    <property type="match status" value="1"/>
</dbReference>
<evidence type="ECO:0000313" key="12">
    <source>
        <dbReference type="Proteomes" id="UP001604336"/>
    </source>
</evidence>
<sequence>MKPITKPFSEEMVRGKVEMKLIENTTSRHLTFSKRRNGLMKKAYELSVLCDSEVALIIFSQKGSLYEFSSSNMENTIKRYLEHAREEQNTNTEVEGRMQHLEEETAFIARKIEHLQNSKRKLLGQNLGTCSMQELQEIDRQLGRSLKIIRARKAQLFNEEMEKLKAKEKFLLEENAKLWEKVSSQFSFFIYFLFVDISGTLRAALALVAIEAFRRGLRLPIEHCYVRGLC</sequence>
<keyword evidence="8" id="KW-0812">Transmembrane</keyword>
<dbReference type="InterPro" id="IPR002100">
    <property type="entry name" value="TF_MADSbox"/>
</dbReference>
<evidence type="ECO:0000259" key="9">
    <source>
        <dbReference type="PROSITE" id="PS50066"/>
    </source>
</evidence>
<dbReference type="PANTHER" id="PTHR48019">
    <property type="entry name" value="SERUM RESPONSE FACTOR HOMOLOG"/>
    <property type="match status" value="1"/>
</dbReference>
<evidence type="ECO:0000256" key="8">
    <source>
        <dbReference type="SAM" id="Phobius"/>
    </source>
</evidence>
<dbReference type="PROSITE" id="PS51297">
    <property type="entry name" value="K_BOX"/>
    <property type="match status" value="1"/>
</dbReference>